<reference evidence="3" key="2">
    <citation type="submission" date="2023-05" db="EMBL/GenBank/DDBJ databases">
        <authorList>
            <person name="Schelkunov M.I."/>
        </authorList>
    </citation>
    <scope>NUCLEOTIDE SEQUENCE</scope>
    <source>
        <strain evidence="3">Hsosn_3</strain>
        <tissue evidence="3">Leaf</tissue>
    </source>
</reference>
<dbReference type="PANTHER" id="PTHR48258:SF4">
    <property type="entry name" value="DUF4216 DOMAIN-CONTAINING PROTEIN"/>
    <property type="match status" value="1"/>
</dbReference>
<dbReference type="Pfam" id="PF13952">
    <property type="entry name" value="DUF4216"/>
    <property type="match status" value="1"/>
</dbReference>
<keyword evidence="4" id="KW-1185">Reference proteome</keyword>
<dbReference type="AlphaFoldDB" id="A0AAD8N5Z1"/>
<evidence type="ECO:0000313" key="3">
    <source>
        <dbReference type="EMBL" id="KAK1398014.1"/>
    </source>
</evidence>
<feature type="compositionally biased region" description="Acidic residues" evidence="1">
    <location>
        <begin position="292"/>
        <end position="323"/>
    </location>
</feature>
<feature type="domain" description="DUF4216" evidence="2">
    <location>
        <begin position="165"/>
        <end position="241"/>
    </location>
</feature>
<feature type="region of interest" description="Disordered" evidence="1">
    <location>
        <begin position="288"/>
        <end position="323"/>
    </location>
</feature>
<reference evidence="3" key="1">
    <citation type="submission" date="2023-02" db="EMBL/GenBank/DDBJ databases">
        <title>Genome of toxic invasive species Heracleum sosnowskyi carries increased number of genes despite the absence of recent whole-genome duplications.</title>
        <authorList>
            <person name="Schelkunov M."/>
            <person name="Shtratnikova V."/>
            <person name="Makarenko M."/>
            <person name="Klepikova A."/>
            <person name="Omelchenko D."/>
            <person name="Novikova G."/>
            <person name="Obukhova E."/>
            <person name="Bogdanov V."/>
            <person name="Penin A."/>
            <person name="Logacheva M."/>
        </authorList>
    </citation>
    <scope>NUCLEOTIDE SEQUENCE</scope>
    <source>
        <strain evidence="3">Hsosn_3</strain>
        <tissue evidence="3">Leaf</tissue>
    </source>
</reference>
<sequence>MARASDLRAKRRTTDILTTPGRAHGCVRTRYLDDREYMAANNYVLFNCPEVVPYIEIFTSRLREHNPYISGTEMDRCLESDFAMWFKHYAEDASLVPNEYVRDLASGPLRSVRSVPIYYVNGYKFHTRTYGANKSTFNSGVCIKGSNYSETSNDYFGMLYEILILEYPRLPIKRTTLFKCEWFDPTLNIGTRVHQRYNIVEVNRRKRLSVYEPFILAMQAAQVYFCNYPSLKRDKVDWLVVCKVKARPLVDMPQVPEIRQEAFQDDVPEHLNIIDTEDILTRLNDVEGTSVDLDDDEESPEEETQIDSEEEEFSNDSENYDDISDGKELTLCYLYFY</sequence>
<evidence type="ECO:0000259" key="2">
    <source>
        <dbReference type="Pfam" id="PF13952"/>
    </source>
</evidence>
<evidence type="ECO:0000313" key="4">
    <source>
        <dbReference type="Proteomes" id="UP001237642"/>
    </source>
</evidence>
<dbReference type="InterPro" id="IPR025312">
    <property type="entry name" value="DUF4216"/>
</dbReference>
<dbReference type="Proteomes" id="UP001237642">
    <property type="component" value="Unassembled WGS sequence"/>
</dbReference>
<comment type="caution">
    <text evidence="3">The sequence shown here is derived from an EMBL/GenBank/DDBJ whole genome shotgun (WGS) entry which is preliminary data.</text>
</comment>
<gene>
    <name evidence="3" type="ORF">POM88_007877</name>
</gene>
<evidence type="ECO:0000256" key="1">
    <source>
        <dbReference type="SAM" id="MobiDB-lite"/>
    </source>
</evidence>
<organism evidence="3 4">
    <name type="scientific">Heracleum sosnowskyi</name>
    <dbReference type="NCBI Taxonomy" id="360622"/>
    <lineage>
        <taxon>Eukaryota</taxon>
        <taxon>Viridiplantae</taxon>
        <taxon>Streptophyta</taxon>
        <taxon>Embryophyta</taxon>
        <taxon>Tracheophyta</taxon>
        <taxon>Spermatophyta</taxon>
        <taxon>Magnoliopsida</taxon>
        <taxon>eudicotyledons</taxon>
        <taxon>Gunneridae</taxon>
        <taxon>Pentapetalae</taxon>
        <taxon>asterids</taxon>
        <taxon>campanulids</taxon>
        <taxon>Apiales</taxon>
        <taxon>Apiaceae</taxon>
        <taxon>Apioideae</taxon>
        <taxon>apioid superclade</taxon>
        <taxon>Tordylieae</taxon>
        <taxon>Tordyliinae</taxon>
        <taxon>Heracleum</taxon>
    </lineage>
</organism>
<accession>A0AAD8N5Z1</accession>
<dbReference type="PANTHER" id="PTHR48258">
    <property type="entry name" value="DUF4218 DOMAIN-CONTAINING PROTEIN-RELATED"/>
    <property type="match status" value="1"/>
</dbReference>
<name>A0AAD8N5Z1_9APIA</name>
<protein>
    <submittedName>
        <fullName evidence="3">DUF4216 domain-containing protein</fullName>
    </submittedName>
</protein>
<proteinExistence type="predicted"/>
<dbReference type="EMBL" id="JAUIZM010000002">
    <property type="protein sequence ID" value="KAK1398014.1"/>
    <property type="molecule type" value="Genomic_DNA"/>
</dbReference>